<dbReference type="PANTHER" id="PTHR48090">
    <property type="entry name" value="UNDECAPRENYL-PHOSPHATE 4-DEOXY-4-FORMAMIDO-L-ARABINOSE TRANSFERASE-RELATED"/>
    <property type="match status" value="1"/>
</dbReference>
<dbReference type="InterPro" id="IPR001173">
    <property type="entry name" value="Glyco_trans_2-like"/>
</dbReference>
<evidence type="ECO:0000256" key="9">
    <source>
        <dbReference type="SAM" id="Phobius"/>
    </source>
</evidence>
<dbReference type="Pfam" id="PF00535">
    <property type="entry name" value="Glycos_transf_2"/>
    <property type="match status" value="1"/>
</dbReference>
<dbReference type="GO" id="GO:0016757">
    <property type="term" value="F:glycosyltransferase activity"/>
    <property type="evidence" value="ECO:0007669"/>
    <property type="project" value="UniProtKB-KW"/>
</dbReference>
<dbReference type="Proteomes" id="UP000268844">
    <property type="component" value="Unassembled WGS sequence"/>
</dbReference>
<sequence>MTAPTIPELSIVIPMKDEQDGLASLFFRLLPTLRSLGRSFEVVCVNDGSHDNTVTGLVGLQRAHPEIVIVDLSRNFGKEAALTAGIQHARGNAVIPLDADLQDPPEIIPEMTAKWDSGAEVVIAVRSKRETDSAFKRWTASAFYRTINQMSEVSIPNNAGDFRLMSRPVVNALLSLPERNRFNKGLFAWLGFRTEVVYYERPKRELGTSKWAYRRLWSFAVDGITAFSSLPIRIWTYVGLAFAAFALIYGGVMIFRALILDNIDVPGYASLMVAILFSSGVILTGLGVIGEYVSRIYIEVKGRPLYVVRTVIRAETSAQRR</sequence>
<organism evidence="11 12">
    <name type="scientific">Devosia equisanguinis</name>
    <dbReference type="NCBI Taxonomy" id="2490941"/>
    <lineage>
        <taxon>Bacteria</taxon>
        <taxon>Pseudomonadati</taxon>
        <taxon>Pseudomonadota</taxon>
        <taxon>Alphaproteobacteria</taxon>
        <taxon>Hyphomicrobiales</taxon>
        <taxon>Devosiaceae</taxon>
        <taxon>Devosia</taxon>
    </lineage>
</organism>
<evidence type="ECO:0000256" key="1">
    <source>
        <dbReference type="ARBA" id="ARBA00004651"/>
    </source>
</evidence>
<dbReference type="CDD" id="cd04187">
    <property type="entry name" value="DPM1_like_bac"/>
    <property type="match status" value="1"/>
</dbReference>
<keyword evidence="6 9" id="KW-1133">Transmembrane helix</keyword>
<evidence type="ECO:0000256" key="3">
    <source>
        <dbReference type="ARBA" id="ARBA00022676"/>
    </source>
</evidence>
<evidence type="ECO:0000313" key="11">
    <source>
        <dbReference type="EMBL" id="VDS06124.1"/>
    </source>
</evidence>
<dbReference type="EMBL" id="UZWD01000038">
    <property type="protein sequence ID" value="VDS06124.1"/>
    <property type="molecule type" value="Genomic_DNA"/>
</dbReference>
<keyword evidence="7 9" id="KW-0472">Membrane</keyword>
<feature type="domain" description="Glycosyltransferase 2-like" evidence="10">
    <location>
        <begin position="10"/>
        <end position="172"/>
    </location>
</feature>
<dbReference type="FunFam" id="3.90.550.10:FF:000079">
    <property type="entry name" value="Probable glycosyl transferase"/>
    <property type="match status" value="1"/>
</dbReference>
<comment type="subcellular location">
    <subcellularLocation>
        <location evidence="1">Cell membrane</location>
        <topology evidence="1">Multi-pass membrane protein</topology>
    </subcellularLocation>
</comment>
<dbReference type="InterPro" id="IPR029044">
    <property type="entry name" value="Nucleotide-diphossugar_trans"/>
</dbReference>
<dbReference type="OrthoDB" id="9807795at2"/>
<dbReference type="GO" id="GO:0005886">
    <property type="term" value="C:plasma membrane"/>
    <property type="evidence" value="ECO:0007669"/>
    <property type="project" value="UniProtKB-SubCell"/>
</dbReference>
<evidence type="ECO:0000256" key="8">
    <source>
        <dbReference type="ARBA" id="ARBA00038152"/>
    </source>
</evidence>
<feature type="transmembrane region" description="Helical" evidence="9">
    <location>
        <begin position="271"/>
        <end position="293"/>
    </location>
</feature>
<keyword evidence="5 9" id="KW-0812">Transmembrane</keyword>
<dbReference type="PANTHER" id="PTHR48090:SF1">
    <property type="entry name" value="PROPHAGE BACTOPRENOL GLUCOSYL TRANSFERASE HOMOLOG"/>
    <property type="match status" value="1"/>
</dbReference>
<evidence type="ECO:0000256" key="7">
    <source>
        <dbReference type="ARBA" id="ARBA00023136"/>
    </source>
</evidence>
<name>A0A3S4CEC2_9HYPH</name>
<evidence type="ECO:0000259" key="10">
    <source>
        <dbReference type="Pfam" id="PF00535"/>
    </source>
</evidence>
<dbReference type="SUPFAM" id="SSF53448">
    <property type="entry name" value="Nucleotide-diphospho-sugar transferases"/>
    <property type="match status" value="1"/>
</dbReference>
<comment type="similarity">
    <text evidence="8">Belongs to the glycosyltransferase 2 family. GtrB subfamily.</text>
</comment>
<dbReference type="Gene3D" id="3.90.550.10">
    <property type="entry name" value="Spore Coat Polysaccharide Biosynthesis Protein SpsA, Chain A"/>
    <property type="match status" value="1"/>
</dbReference>
<evidence type="ECO:0000256" key="6">
    <source>
        <dbReference type="ARBA" id="ARBA00022989"/>
    </source>
</evidence>
<evidence type="ECO:0000256" key="5">
    <source>
        <dbReference type="ARBA" id="ARBA00022692"/>
    </source>
</evidence>
<keyword evidence="4" id="KW-0808">Transferase</keyword>
<evidence type="ECO:0000256" key="4">
    <source>
        <dbReference type="ARBA" id="ARBA00022679"/>
    </source>
</evidence>
<gene>
    <name evidence="11" type="ORF">DEVEQU_03277</name>
</gene>
<accession>A0A3S4CEC2</accession>
<dbReference type="AlphaFoldDB" id="A0A3S4CEC2"/>
<proteinExistence type="inferred from homology"/>
<feature type="transmembrane region" description="Helical" evidence="9">
    <location>
        <begin position="234"/>
        <end position="259"/>
    </location>
</feature>
<dbReference type="InterPro" id="IPR050256">
    <property type="entry name" value="Glycosyltransferase_2"/>
</dbReference>
<keyword evidence="3" id="KW-0328">Glycosyltransferase</keyword>
<reference evidence="11 12" key="1">
    <citation type="submission" date="2018-12" db="EMBL/GenBank/DDBJ databases">
        <authorList>
            <person name="Criscuolo A."/>
        </authorList>
    </citation>
    <scope>NUCLEOTIDE SEQUENCE [LARGE SCALE GENOMIC DNA]</scope>
    <source>
        <strain evidence="11">ACIP1116281</strain>
    </source>
</reference>
<evidence type="ECO:0000256" key="2">
    <source>
        <dbReference type="ARBA" id="ARBA00022475"/>
    </source>
</evidence>
<keyword evidence="2" id="KW-1003">Cell membrane</keyword>
<keyword evidence="12" id="KW-1185">Reference proteome</keyword>
<evidence type="ECO:0000313" key="12">
    <source>
        <dbReference type="Proteomes" id="UP000268844"/>
    </source>
</evidence>
<protein>
    <recommendedName>
        <fullName evidence="10">Glycosyltransferase 2-like domain-containing protein</fullName>
    </recommendedName>
</protein>
<dbReference type="RefSeq" id="WP_126151628.1">
    <property type="nucleotide sequence ID" value="NZ_JBHTMH010000001.1"/>
</dbReference>